<feature type="coiled-coil region" evidence="1">
    <location>
        <begin position="389"/>
        <end position="416"/>
    </location>
</feature>
<dbReference type="GO" id="GO:0007059">
    <property type="term" value="P:chromosome segregation"/>
    <property type="evidence" value="ECO:0007669"/>
    <property type="project" value="InterPro"/>
</dbReference>
<sequence>MLVSRQPLQTLPMSSSQRQPRTVHSRLHDKDDAPLHHSRFNSSTDLRPPTASRDSKRPSLSRTVNEKKRKMDYDEDDDGFLFTRVKKNKSESSAVPQPSTSAQPVTAVPENVDRDAPKPGPSTQDEPQPAPKKRGKRLSFSTPNPKDNVAPRRSKRLSREHDPGNSSPISMSVKPQPPKPQKSSPSKSKRKSPAKTVDAAQQKVVPQQISSKAPKEAENVEVAAPESKETEVVIATEKHSETKIALPFADTPVIKRNKAMREDNHRKGERRSSLGMRGRRASSLIETGNSNALPHHEVAIPDFYKHIESDGLPEPRRMRQLLTWCGTRALDEKPLGTDFEDSSARSAARVIEEELLKDLANRSELSDWFSREEVAVQQKPLPERPNPKNVQNVEKIGELETQIKRLRAEKEALESLLRPPSLLPRGDARLPEPDRSLLSSSDLAAVDVLTQNPMPGEKITQELNAVFESVGPTIDSFADSIHKIGQYRTAADNVADRVLAMCAEMLEQREKQGLKRALMSEEGEKTPPKDLVGVLRSLSRVDR</sequence>
<name>A0A438NDV7_EXOME</name>
<feature type="region of interest" description="Disordered" evidence="2">
    <location>
        <begin position="255"/>
        <end position="279"/>
    </location>
</feature>
<evidence type="ECO:0000313" key="4">
    <source>
        <dbReference type="Proteomes" id="UP000288859"/>
    </source>
</evidence>
<dbReference type="PANTHER" id="PTHR14778:SF2">
    <property type="entry name" value="KINETOCHORE-ASSOCIATED PROTEIN DSN1 HOMOLOG"/>
    <property type="match status" value="1"/>
</dbReference>
<evidence type="ECO:0000256" key="2">
    <source>
        <dbReference type="SAM" id="MobiDB-lite"/>
    </source>
</evidence>
<proteinExistence type="predicted"/>
<dbReference type="AlphaFoldDB" id="A0A438NDV7"/>
<protein>
    <recommendedName>
        <fullName evidence="5">Mis12-Mtw1 family protein</fullName>
    </recommendedName>
</protein>
<dbReference type="VEuPathDB" id="FungiDB:PV10_02386"/>
<dbReference type="EMBL" id="NAJM01000006">
    <property type="protein sequence ID" value="RVX73973.1"/>
    <property type="molecule type" value="Genomic_DNA"/>
</dbReference>
<dbReference type="PANTHER" id="PTHR14778">
    <property type="entry name" value="KINETOCHORE-ASSOCIATED PROTEIN DSN1 HOMOLOG"/>
    <property type="match status" value="1"/>
</dbReference>
<feature type="compositionally biased region" description="Polar residues" evidence="2">
    <location>
        <begin position="1"/>
        <end position="20"/>
    </location>
</feature>
<gene>
    <name evidence="3" type="ORF">B0A52_02863</name>
</gene>
<feature type="region of interest" description="Disordered" evidence="2">
    <location>
        <begin position="1"/>
        <end position="231"/>
    </location>
</feature>
<feature type="compositionally biased region" description="Basic and acidic residues" evidence="2">
    <location>
        <begin position="259"/>
        <end position="272"/>
    </location>
</feature>
<accession>A0A438NDV7</accession>
<reference evidence="3 4" key="1">
    <citation type="submission" date="2017-03" db="EMBL/GenBank/DDBJ databases">
        <title>Genomes of endolithic fungi from Antarctica.</title>
        <authorList>
            <person name="Coleine C."/>
            <person name="Masonjones S."/>
            <person name="Stajich J.E."/>
        </authorList>
    </citation>
    <scope>NUCLEOTIDE SEQUENCE [LARGE SCALE GENOMIC DNA]</scope>
    <source>
        <strain evidence="3 4">CCFEE 6314</strain>
    </source>
</reference>
<evidence type="ECO:0008006" key="5">
    <source>
        <dbReference type="Google" id="ProtNLM"/>
    </source>
</evidence>
<dbReference type="Proteomes" id="UP000288859">
    <property type="component" value="Unassembled WGS sequence"/>
</dbReference>
<dbReference type="Pfam" id="PF08202">
    <property type="entry name" value="MIS13"/>
    <property type="match status" value="1"/>
</dbReference>
<feature type="region of interest" description="Disordered" evidence="2">
    <location>
        <begin position="516"/>
        <end position="543"/>
    </location>
</feature>
<dbReference type="GO" id="GO:0051301">
    <property type="term" value="P:cell division"/>
    <property type="evidence" value="ECO:0007669"/>
    <property type="project" value="InterPro"/>
</dbReference>
<feature type="compositionally biased region" description="Polar residues" evidence="2">
    <location>
        <begin position="91"/>
        <end position="104"/>
    </location>
</feature>
<dbReference type="OrthoDB" id="3364649at2759"/>
<dbReference type="GO" id="GO:0000444">
    <property type="term" value="C:MIS12/MIND type complex"/>
    <property type="evidence" value="ECO:0007669"/>
    <property type="project" value="InterPro"/>
</dbReference>
<comment type="caution">
    <text evidence="3">The sequence shown here is derived from an EMBL/GenBank/DDBJ whole genome shotgun (WGS) entry which is preliminary data.</text>
</comment>
<dbReference type="InterPro" id="IPR013218">
    <property type="entry name" value="Dsn1/Mis13"/>
</dbReference>
<evidence type="ECO:0000313" key="3">
    <source>
        <dbReference type="EMBL" id="RVX73973.1"/>
    </source>
</evidence>
<feature type="compositionally biased region" description="Basic and acidic residues" evidence="2">
    <location>
        <begin position="516"/>
        <end position="528"/>
    </location>
</feature>
<feature type="compositionally biased region" description="Basic and acidic residues" evidence="2">
    <location>
        <begin position="26"/>
        <end position="35"/>
    </location>
</feature>
<evidence type="ECO:0000256" key="1">
    <source>
        <dbReference type="SAM" id="Coils"/>
    </source>
</evidence>
<organism evidence="3 4">
    <name type="scientific">Exophiala mesophila</name>
    <name type="common">Black yeast-like fungus</name>
    <dbReference type="NCBI Taxonomy" id="212818"/>
    <lineage>
        <taxon>Eukaryota</taxon>
        <taxon>Fungi</taxon>
        <taxon>Dikarya</taxon>
        <taxon>Ascomycota</taxon>
        <taxon>Pezizomycotina</taxon>
        <taxon>Eurotiomycetes</taxon>
        <taxon>Chaetothyriomycetidae</taxon>
        <taxon>Chaetothyriales</taxon>
        <taxon>Herpotrichiellaceae</taxon>
        <taxon>Exophiala</taxon>
    </lineage>
</organism>
<keyword evidence="1" id="KW-0175">Coiled coil</keyword>